<organism evidence="3 4">
    <name type="scientific">Aphis glycines</name>
    <name type="common">Soybean aphid</name>
    <dbReference type="NCBI Taxonomy" id="307491"/>
    <lineage>
        <taxon>Eukaryota</taxon>
        <taxon>Metazoa</taxon>
        <taxon>Ecdysozoa</taxon>
        <taxon>Arthropoda</taxon>
        <taxon>Hexapoda</taxon>
        <taxon>Insecta</taxon>
        <taxon>Pterygota</taxon>
        <taxon>Neoptera</taxon>
        <taxon>Paraneoptera</taxon>
        <taxon>Hemiptera</taxon>
        <taxon>Sternorrhyncha</taxon>
        <taxon>Aphidomorpha</taxon>
        <taxon>Aphidoidea</taxon>
        <taxon>Aphididae</taxon>
        <taxon>Aphidini</taxon>
        <taxon>Aphis</taxon>
        <taxon>Aphis</taxon>
    </lineage>
</organism>
<feature type="non-terminal residue" evidence="3">
    <location>
        <position position="1"/>
    </location>
</feature>
<dbReference type="InterPro" id="IPR036691">
    <property type="entry name" value="Endo/exonu/phosph_ase_sf"/>
</dbReference>
<evidence type="ECO:0000313" key="4">
    <source>
        <dbReference type="Proteomes" id="UP000475862"/>
    </source>
</evidence>
<dbReference type="EMBL" id="VYZN01000059">
    <property type="protein sequence ID" value="KAE9525643.1"/>
    <property type="molecule type" value="Genomic_DNA"/>
</dbReference>
<gene>
    <name evidence="3" type="ORF">AGLY_014170</name>
</gene>
<feature type="region of interest" description="Disordered" evidence="1">
    <location>
        <begin position="830"/>
        <end position="860"/>
    </location>
</feature>
<dbReference type="GO" id="GO:0003824">
    <property type="term" value="F:catalytic activity"/>
    <property type="evidence" value="ECO:0007669"/>
    <property type="project" value="InterPro"/>
</dbReference>
<feature type="domain" description="CCHC-type" evidence="2">
    <location>
        <begin position="163"/>
        <end position="179"/>
    </location>
</feature>
<dbReference type="GO" id="GO:0003676">
    <property type="term" value="F:nucleic acid binding"/>
    <property type="evidence" value="ECO:0007669"/>
    <property type="project" value="InterPro"/>
</dbReference>
<reference evidence="3 4" key="1">
    <citation type="submission" date="2019-08" db="EMBL/GenBank/DDBJ databases">
        <title>The genome of the soybean aphid Biotype 1, its phylome, world population structure and adaptation to the North American continent.</title>
        <authorList>
            <person name="Giordano R."/>
            <person name="Donthu R.K."/>
            <person name="Hernandez A.G."/>
            <person name="Wright C.L."/>
            <person name="Zimin A.V."/>
        </authorList>
    </citation>
    <scope>NUCLEOTIDE SEQUENCE [LARGE SCALE GENOMIC DNA]</scope>
    <source>
        <tissue evidence="3">Whole aphids</tissue>
    </source>
</reference>
<dbReference type="SMART" id="SM00343">
    <property type="entry name" value="ZnF_C2HC"/>
    <property type="match status" value="2"/>
</dbReference>
<dbReference type="CDD" id="cd09077">
    <property type="entry name" value="R1-I-EN"/>
    <property type="match status" value="1"/>
</dbReference>
<dbReference type="Proteomes" id="UP000475862">
    <property type="component" value="Unassembled WGS sequence"/>
</dbReference>
<evidence type="ECO:0000259" key="2">
    <source>
        <dbReference type="SMART" id="SM00343"/>
    </source>
</evidence>
<feature type="compositionally biased region" description="Basic and acidic residues" evidence="1">
    <location>
        <begin position="836"/>
        <end position="845"/>
    </location>
</feature>
<evidence type="ECO:0000256" key="1">
    <source>
        <dbReference type="SAM" id="MobiDB-lite"/>
    </source>
</evidence>
<dbReference type="Gene3D" id="3.60.10.10">
    <property type="entry name" value="Endonuclease/exonuclease/phosphatase"/>
    <property type="match status" value="1"/>
</dbReference>
<dbReference type="InterPro" id="IPR001878">
    <property type="entry name" value="Znf_CCHC"/>
</dbReference>
<dbReference type="GO" id="GO:0008270">
    <property type="term" value="F:zinc ion binding"/>
    <property type="evidence" value="ECO:0007669"/>
    <property type="project" value="InterPro"/>
</dbReference>
<accession>A0A6G0T4P0</accession>
<dbReference type="Gene3D" id="4.10.60.10">
    <property type="entry name" value="Zinc finger, CCHC-type"/>
    <property type="match status" value="1"/>
</dbReference>
<feature type="domain" description="CCHC-type" evidence="2">
    <location>
        <begin position="141"/>
        <end position="157"/>
    </location>
</feature>
<dbReference type="InterPro" id="IPR005135">
    <property type="entry name" value="Endo/exonuclease/phosphatase"/>
</dbReference>
<dbReference type="OrthoDB" id="6615806at2759"/>
<dbReference type="AlphaFoldDB" id="A0A6G0T4P0"/>
<dbReference type="PANTHER" id="PTHR33273">
    <property type="entry name" value="DOMAIN-CONTAINING PROTEIN, PUTATIVE-RELATED"/>
    <property type="match status" value="1"/>
</dbReference>
<comment type="caution">
    <text evidence="3">The sequence shown here is derived from an EMBL/GenBank/DDBJ whole genome shotgun (WGS) entry which is preliminary data.</text>
</comment>
<evidence type="ECO:0000313" key="3">
    <source>
        <dbReference type="EMBL" id="KAE9525643.1"/>
    </source>
</evidence>
<keyword evidence="4" id="KW-1185">Reference proteome</keyword>
<name>A0A6G0T4P0_APHGL</name>
<sequence>NGDLLTRNGDLLVDLGKSAKSRSAAEPLRRALVDKLGDHAAAVSILRTMVELEVVDLDSVATKDEVLHAVVTALVDKHGADDHSIVGAVSSISVTSMWALRSGQQVAVVKVLRGLKLTEVTHVRVGWTSCRLRPRHPEATRCYRCHGFGHTADACKGPDLKDGCRRCGLLGHLEAGCTAEAEQCGWLQANPPQAGIGRLRRSTCCRTLACDHPNMNIQFLQLNLNGNWAAQQLLGQVAAQRGADLLLLSEPFVRGGSDRWCYSLDRKASLGISPGSGFIHDEKGSGQEFAWMMFGDLSVFSCYWRPGLTLQEYAYFLGDLEDAIRARGDSKLVIGGDFNAWNVEWGSRTNNPRGDLLADFAASLGLSLCNTGNTPTFARGDATSVIDVTFSRGVEISGWEVLDELSLSDHFYVAYGIKPALPAQPVEAPVDAIHPGWSLRSLNLEAFQGYVRNTPLTTGRGIASRNHANASAERLDNYIVSACDVAMSLRTQEPPGKRPMYWWSDAIDCLCQKALRLRRAYQASLRRIGHPGSQAARAEFTAARRALWTEIRRSKEQAWKDLCRQVDSDPWGRPYKLVMRKFGDGTARLVSKGREDAISDHLFPTAPITDWDSMPSPEIRNLFDAFDPENDELVFTREIPRFSADELFKAARRLSSGKASRPSEIPNEILRRIVQARPRSILKVYNDCLESLTFPTKWKSAKLVLLHKGAGKPVASPSRPENNCRRSSIVRCWMASHGLQLAHHKTEAVMLTRRRAYNPPQLIIGGHQIELSPHLRYLGVILDSKLSFGKHVETVASKAATSAAALSRLMPNVSGPGQWSQKPAAVCCSRLGRNRQSLDESDHQPPEAPEDGSAEGDKGL</sequence>
<dbReference type="InterPro" id="IPR036875">
    <property type="entry name" value="Znf_CCHC_sf"/>
</dbReference>
<dbReference type="SUPFAM" id="SSF57756">
    <property type="entry name" value="Retrovirus zinc finger-like domains"/>
    <property type="match status" value="1"/>
</dbReference>
<proteinExistence type="predicted"/>
<dbReference type="SUPFAM" id="SSF56219">
    <property type="entry name" value="DNase I-like"/>
    <property type="match status" value="1"/>
</dbReference>
<dbReference type="PANTHER" id="PTHR33273:SF4">
    <property type="entry name" value="ENDONUCLEASE_EXONUCLEASE_PHOSPHATASE DOMAIN-CONTAINING PROTEIN"/>
    <property type="match status" value="1"/>
</dbReference>
<dbReference type="Pfam" id="PF14529">
    <property type="entry name" value="Exo_endo_phos_2"/>
    <property type="match status" value="1"/>
</dbReference>
<protein>
    <recommendedName>
        <fullName evidence="2">CCHC-type domain-containing protein</fullName>
    </recommendedName>
</protein>